<keyword evidence="4" id="KW-0804">Transcription</keyword>
<evidence type="ECO:0000313" key="7">
    <source>
        <dbReference type="Proteomes" id="UP001385892"/>
    </source>
</evidence>
<name>A0ABU8WXT0_9BURK</name>
<dbReference type="SUPFAM" id="SSF46785">
    <property type="entry name" value="Winged helix' DNA-binding domain"/>
    <property type="match status" value="1"/>
</dbReference>
<comment type="similarity">
    <text evidence="1">Belongs to the LysR transcriptional regulatory family.</text>
</comment>
<dbReference type="InterPro" id="IPR036390">
    <property type="entry name" value="WH_DNA-bd_sf"/>
</dbReference>
<evidence type="ECO:0000256" key="2">
    <source>
        <dbReference type="ARBA" id="ARBA00023015"/>
    </source>
</evidence>
<evidence type="ECO:0000259" key="5">
    <source>
        <dbReference type="PROSITE" id="PS50931"/>
    </source>
</evidence>
<gene>
    <name evidence="6" type="ORF">WKW82_37360</name>
</gene>
<sequence>MDLRRLEHFVALYEQGTFHKASEAVHLSQSALSRSIQALESDLGIALFDRLVHGTVLTPAGRLLLPGVQKMLADAKDLRRQVELFTAGDLGEIRIGTSPTPGAVLLRPLLVEVTRSRPDLHIDARIGSNADLVVGLQAEKFDLIVLDSTSLETPGGFEVEQLAPQEGGFLVRHGHPLADRQEIVVEELASYPVAGVGSTAAFGRRLVDALGPRAHPSLLITHFCDSYQVLRDLALRTDAVILSLYSILQEEIEAGLIAPVIMRLHAPMPVGYYAMVRLAHRSTSPALELVQRSIRGVFDGSREVCGASDLGGPTIEGHHGNSRYEA</sequence>
<organism evidence="6 7">
    <name type="scientific">Variovorax rhizosphaerae</name>
    <dbReference type="NCBI Taxonomy" id="1836200"/>
    <lineage>
        <taxon>Bacteria</taxon>
        <taxon>Pseudomonadati</taxon>
        <taxon>Pseudomonadota</taxon>
        <taxon>Betaproteobacteria</taxon>
        <taxon>Burkholderiales</taxon>
        <taxon>Comamonadaceae</taxon>
        <taxon>Variovorax</taxon>
    </lineage>
</organism>
<dbReference type="InterPro" id="IPR036388">
    <property type="entry name" value="WH-like_DNA-bd_sf"/>
</dbReference>
<reference evidence="6 7" key="1">
    <citation type="submission" date="2024-03" db="EMBL/GenBank/DDBJ databases">
        <title>Novel species of the genus Variovorax.</title>
        <authorList>
            <person name="Liu Q."/>
            <person name="Xin Y.-H."/>
        </authorList>
    </citation>
    <scope>NUCLEOTIDE SEQUENCE [LARGE SCALE GENOMIC DNA]</scope>
    <source>
        <strain evidence="6 7">KACC 18900</strain>
    </source>
</reference>
<dbReference type="EMBL" id="JBBKZT010000037">
    <property type="protein sequence ID" value="MEJ8852342.1"/>
    <property type="molecule type" value="Genomic_DNA"/>
</dbReference>
<proteinExistence type="inferred from homology"/>
<accession>A0ABU8WXT0</accession>
<feature type="domain" description="HTH lysR-type" evidence="5">
    <location>
        <begin position="1"/>
        <end position="58"/>
    </location>
</feature>
<evidence type="ECO:0000256" key="4">
    <source>
        <dbReference type="ARBA" id="ARBA00023163"/>
    </source>
</evidence>
<comment type="caution">
    <text evidence="6">The sequence shown here is derived from an EMBL/GenBank/DDBJ whole genome shotgun (WGS) entry which is preliminary data.</text>
</comment>
<dbReference type="Pfam" id="PF03466">
    <property type="entry name" value="LysR_substrate"/>
    <property type="match status" value="1"/>
</dbReference>
<dbReference type="PROSITE" id="PS50931">
    <property type="entry name" value="HTH_LYSR"/>
    <property type="match status" value="1"/>
</dbReference>
<dbReference type="PANTHER" id="PTHR30126">
    <property type="entry name" value="HTH-TYPE TRANSCRIPTIONAL REGULATOR"/>
    <property type="match status" value="1"/>
</dbReference>
<evidence type="ECO:0000256" key="3">
    <source>
        <dbReference type="ARBA" id="ARBA00023125"/>
    </source>
</evidence>
<dbReference type="RefSeq" id="WP_340348289.1">
    <property type="nucleotide sequence ID" value="NZ_JBBKZT010000037.1"/>
</dbReference>
<dbReference type="PRINTS" id="PR00039">
    <property type="entry name" value="HTHLYSR"/>
</dbReference>
<dbReference type="PANTHER" id="PTHR30126:SF98">
    <property type="entry name" value="HTH-TYPE TRANSCRIPTIONAL ACTIVATOR BAUR"/>
    <property type="match status" value="1"/>
</dbReference>
<keyword evidence="3" id="KW-0238">DNA-binding</keyword>
<dbReference type="Pfam" id="PF00126">
    <property type="entry name" value="HTH_1"/>
    <property type="match status" value="1"/>
</dbReference>
<evidence type="ECO:0000256" key="1">
    <source>
        <dbReference type="ARBA" id="ARBA00009437"/>
    </source>
</evidence>
<keyword evidence="7" id="KW-1185">Reference proteome</keyword>
<dbReference type="Proteomes" id="UP001385892">
    <property type="component" value="Unassembled WGS sequence"/>
</dbReference>
<dbReference type="InterPro" id="IPR000847">
    <property type="entry name" value="LysR_HTH_N"/>
</dbReference>
<dbReference type="Gene3D" id="1.10.10.10">
    <property type="entry name" value="Winged helix-like DNA-binding domain superfamily/Winged helix DNA-binding domain"/>
    <property type="match status" value="1"/>
</dbReference>
<dbReference type="SUPFAM" id="SSF53850">
    <property type="entry name" value="Periplasmic binding protein-like II"/>
    <property type="match status" value="1"/>
</dbReference>
<protein>
    <submittedName>
        <fullName evidence="6">LysR family transcriptional regulator</fullName>
    </submittedName>
</protein>
<dbReference type="InterPro" id="IPR005119">
    <property type="entry name" value="LysR_subst-bd"/>
</dbReference>
<evidence type="ECO:0000313" key="6">
    <source>
        <dbReference type="EMBL" id="MEJ8852342.1"/>
    </source>
</evidence>
<keyword evidence="2" id="KW-0805">Transcription regulation</keyword>
<dbReference type="Gene3D" id="3.40.190.10">
    <property type="entry name" value="Periplasmic binding protein-like II"/>
    <property type="match status" value="2"/>
</dbReference>